<feature type="non-terminal residue" evidence="1">
    <location>
        <position position="152"/>
    </location>
</feature>
<protein>
    <submittedName>
        <fullName evidence="1">Uncharacterized protein</fullName>
    </submittedName>
</protein>
<reference evidence="1" key="1">
    <citation type="journal article" date="2014" name="Front. Microbiol.">
        <title>High frequency of phylogenetically diverse reductive dehalogenase-homologous genes in deep subseafloor sedimentary metagenomes.</title>
        <authorList>
            <person name="Kawai M."/>
            <person name="Futagami T."/>
            <person name="Toyoda A."/>
            <person name="Takaki Y."/>
            <person name="Nishi S."/>
            <person name="Hori S."/>
            <person name="Arai W."/>
            <person name="Tsubouchi T."/>
            <person name="Morono Y."/>
            <person name="Uchiyama I."/>
            <person name="Ito T."/>
            <person name="Fujiyama A."/>
            <person name="Inagaki F."/>
            <person name="Takami H."/>
        </authorList>
    </citation>
    <scope>NUCLEOTIDE SEQUENCE</scope>
    <source>
        <strain evidence="1">Expedition CK06-06</strain>
    </source>
</reference>
<proteinExistence type="predicted"/>
<evidence type="ECO:0000313" key="1">
    <source>
        <dbReference type="EMBL" id="GAH08447.1"/>
    </source>
</evidence>
<gene>
    <name evidence="1" type="ORF">S01H4_62744</name>
</gene>
<feature type="non-terminal residue" evidence="1">
    <location>
        <position position="1"/>
    </location>
</feature>
<accession>X1CL55</accession>
<sequence length="152" mass="17347">SEFSEGKYPRTLVETPMQFIFVILGWRYVLEAKLHVAEAFLDKAVKFVESNTRDLSDPKEKSNLYALRGSICLFNVHLNKAAESSKKACDWHSDCEPGLFVRGLCSLFSAFLEERDRFRKTPTGRKAMWGHEVAERSTISTTKLDDARGYFG</sequence>
<name>X1CL55_9ZZZZ</name>
<organism evidence="1">
    <name type="scientific">marine sediment metagenome</name>
    <dbReference type="NCBI Taxonomy" id="412755"/>
    <lineage>
        <taxon>unclassified sequences</taxon>
        <taxon>metagenomes</taxon>
        <taxon>ecological metagenomes</taxon>
    </lineage>
</organism>
<dbReference type="EMBL" id="BART01037527">
    <property type="protein sequence ID" value="GAH08447.1"/>
    <property type="molecule type" value="Genomic_DNA"/>
</dbReference>
<comment type="caution">
    <text evidence="1">The sequence shown here is derived from an EMBL/GenBank/DDBJ whole genome shotgun (WGS) entry which is preliminary data.</text>
</comment>
<dbReference type="AlphaFoldDB" id="X1CL55"/>